<comment type="caution">
    <text evidence="11">The sequence shown here is derived from an EMBL/GenBank/DDBJ whole genome shotgun (WGS) entry which is preliminary data.</text>
</comment>
<evidence type="ECO:0000256" key="5">
    <source>
        <dbReference type="ARBA" id="ARBA00022741"/>
    </source>
</evidence>
<keyword evidence="3" id="KW-0597">Phosphoprotein</keyword>
<dbReference type="SUPFAM" id="SSF55874">
    <property type="entry name" value="ATPase domain of HSP90 chaperone/DNA topoisomerase II/histidine kinase"/>
    <property type="match status" value="1"/>
</dbReference>
<keyword evidence="7" id="KW-0067">ATP-binding</keyword>
<dbReference type="Pfam" id="PF02518">
    <property type="entry name" value="HATPase_c"/>
    <property type="match status" value="1"/>
</dbReference>
<keyword evidence="6" id="KW-0418">Kinase</keyword>
<evidence type="ECO:0000256" key="9">
    <source>
        <dbReference type="SAM" id="Phobius"/>
    </source>
</evidence>
<dbReference type="Pfam" id="PF07730">
    <property type="entry name" value="HisKA_3"/>
    <property type="match status" value="1"/>
</dbReference>
<keyword evidence="4" id="KW-0808">Transferase</keyword>
<dbReference type="GO" id="GO:0000155">
    <property type="term" value="F:phosphorelay sensor kinase activity"/>
    <property type="evidence" value="ECO:0007669"/>
    <property type="project" value="InterPro"/>
</dbReference>
<sequence>MTTRPTREELVLAGAGLVWVVAGLWRTPGVAATVGAGVSAGLLVSRQRPQVAAALVLAAAALAPVLGVPSESPATLLPVVVAIYGLGRWAGRTAAITGGAAFVVPVAWSDGWSWPTLLFTLFLYGVCWGFGRVVAAKAAGAERERAVADRAQAQDPDHLVAAVVAAERTRLAADITEVVGACVGEMATGAELAQTDLSAHRIETIRRRGAMGVTELRRLLGLLRERTGPEDLTDPTPGRAAHALGLPIRDLVASVVLVVVTVAGLVGGGQPPQRATLVLLALLPFTLLLRRDQNSLAMLLAAAVIALVDLIQPVSLGAGPALVVMILSWSAAADGRRSVWGCWMVLLATGIVTGARNDPDNVAMLGLLAALSAWAGHAWTDSDHRERVAHDRMVAAQSLVEAAVVEAVRAERLRIARDLHDVTSHALGVMVVQAGAAAAQRDRDPERARASLAVVAAAGRHAALDIDRLARLIEAGALGAPDGQLHHDQPIDLADRLRGLAERVGRAGLELTLNVLPAHPATTPPADDRGAPESAVDLVVYRVVQESLTNAIRHAPGSRVQVTVVARAADWQVQVLDDGGDGVAAAVPGAGFGLAGVAERVRDLGGRLTAGTTPDRGWSVAATIPRHRTVPAAGDVSDSS</sequence>
<keyword evidence="9" id="KW-1133">Transmembrane helix</keyword>
<evidence type="ECO:0000256" key="2">
    <source>
        <dbReference type="ARBA" id="ARBA00012438"/>
    </source>
</evidence>
<dbReference type="PANTHER" id="PTHR24421">
    <property type="entry name" value="NITRATE/NITRITE SENSOR PROTEIN NARX-RELATED"/>
    <property type="match status" value="1"/>
</dbReference>
<evidence type="ECO:0000256" key="7">
    <source>
        <dbReference type="ARBA" id="ARBA00022840"/>
    </source>
</evidence>
<dbReference type="EC" id="2.7.13.3" evidence="2"/>
<dbReference type="Gene3D" id="1.20.5.1930">
    <property type="match status" value="1"/>
</dbReference>
<dbReference type="InterPro" id="IPR050482">
    <property type="entry name" value="Sensor_HK_TwoCompSys"/>
</dbReference>
<dbReference type="GO" id="GO:0005524">
    <property type="term" value="F:ATP binding"/>
    <property type="evidence" value="ECO:0007669"/>
    <property type="project" value="UniProtKB-KW"/>
</dbReference>
<feature type="transmembrane region" description="Helical" evidence="9">
    <location>
        <begin position="50"/>
        <end position="68"/>
    </location>
</feature>
<dbReference type="STRING" id="1193518.BN13_1390007"/>
<dbReference type="InterPro" id="IPR036890">
    <property type="entry name" value="HATPase_C_sf"/>
</dbReference>
<comment type="catalytic activity">
    <reaction evidence="1">
        <text>ATP + protein L-histidine = ADP + protein N-phospho-L-histidine.</text>
        <dbReference type="EC" id="2.7.13.3"/>
    </reaction>
</comment>
<dbReference type="CDD" id="cd16917">
    <property type="entry name" value="HATPase_UhpB-NarQ-NarX-like"/>
    <property type="match status" value="1"/>
</dbReference>
<keyword evidence="5" id="KW-0547">Nucleotide-binding</keyword>
<dbReference type="SMART" id="SM00387">
    <property type="entry name" value="HATPase_c"/>
    <property type="match status" value="1"/>
</dbReference>
<evidence type="ECO:0000256" key="3">
    <source>
        <dbReference type="ARBA" id="ARBA00022553"/>
    </source>
</evidence>
<evidence type="ECO:0000256" key="6">
    <source>
        <dbReference type="ARBA" id="ARBA00022777"/>
    </source>
</evidence>
<dbReference type="Gene3D" id="3.30.565.10">
    <property type="entry name" value="Histidine kinase-like ATPase, C-terminal domain"/>
    <property type="match status" value="1"/>
</dbReference>
<dbReference type="EMBL" id="CAJC01000045">
    <property type="protein sequence ID" value="CCI52008.1"/>
    <property type="molecule type" value="Genomic_DNA"/>
</dbReference>
<evidence type="ECO:0000256" key="1">
    <source>
        <dbReference type="ARBA" id="ARBA00000085"/>
    </source>
</evidence>
<keyword evidence="12" id="KW-1185">Reference proteome</keyword>
<feature type="transmembrane region" description="Helical" evidence="9">
    <location>
        <begin position="114"/>
        <end position="135"/>
    </location>
</feature>
<feature type="transmembrane region" description="Helical" evidence="9">
    <location>
        <begin position="296"/>
        <end position="318"/>
    </location>
</feature>
<name>A0A077MBI1_9MICO</name>
<organism evidence="11 12">
    <name type="scientific">Nostocoides jenkinsii Ben 74</name>
    <dbReference type="NCBI Taxonomy" id="1193518"/>
    <lineage>
        <taxon>Bacteria</taxon>
        <taxon>Bacillati</taxon>
        <taxon>Actinomycetota</taxon>
        <taxon>Actinomycetes</taxon>
        <taxon>Micrococcales</taxon>
        <taxon>Intrasporangiaceae</taxon>
        <taxon>Nostocoides</taxon>
    </lineage>
</organism>
<dbReference type="Proteomes" id="UP000035720">
    <property type="component" value="Unassembled WGS sequence"/>
</dbReference>
<dbReference type="InterPro" id="IPR003594">
    <property type="entry name" value="HATPase_dom"/>
</dbReference>
<dbReference type="PANTHER" id="PTHR24421:SF10">
    <property type="entry name" value="NITRATE_NITRITE SENSOR PROTEIN NARQ"/>
    <property type="match status" value="1"/>
</dbReference>
<keyword evidence="9" id="KW-0472">Membrane</keyword>
<feature type="domain" description="Histidine kinase/HSP90-like ATPase" evidence="10">
    <location>
        <begin position="535"/>
        <end position="628"/>
    </location>
</feature>
<protein>
    <recommendedName>
        <fullName evidence="2">histidine kinase</fullName>
        <ecNumber evidence="2">2.7.13.3</ecNumber>
    </recommendedName>
</protein>
<evidence type="ECO:0000313" key="12">
    <source>
        <dbReference type="Proteomes" id="UP000035720"/>
    </source>
</evidence>
<dbReference type="GO" id="GO:0016020">
    <property type="term" value="C:membrane"/>
    <property type="evidence" value="ECO:0007669"/>
    <property type="project" value="InterPro"/>
</dbReference>
<dbReference type="AlphaFoldDB" id="A0A077MBI1"/>
<dbReference type="GO" id="GO:0046983">
    <property type="term" value="F:protein dimerization activity"/>
    <property type="evidence" value="ECO:0007669"/>
    <property type="project" value="InterPro"/>
</dbReference>
<reference evidence="11 12" key="1">
    <citation type="journal article" date="2013" name="ISME J.">
        <title>A metabolic model for members of the genus Tetrasphaera involved in enhanced biological phosphorus removal.</title>
        <authorList>
            <person name="Kristiansen R."/>
            <person name="Nguyen H.T.T."/>
            <person name="Saunders A.M."/>
            <person name="Nielsen J.L."/>
            <person name="Wimmer R."/>
            <person name="Le V.Q."/>
            <person name="McIlroy S.J."/>
            <person name="Petrovski S."/>
            <person name="Seviour R.J."/>
            <person name="Calteau A."/>
            <person name="Nielsen K.L."/>
            <person name="Nielsen P.H."/>
        </authorList>
    </citation>
    <scope>NUCLEOTIDE SEQUENCE [LARGE SCALE GENOMIC DNA]</scope>
    <source>
        <strain evidence="11 12">Ben 74</strain>
    </source>
</reference>
<keyword evidence="8" id="KW-0902">Two-component regulatory system</keyword>
<dbReference type="OrthoDB" id="227596at2"/>
<evidence type="ECO:0000259" key="10">
    <source>
        <dbReference type="SMART" id="SM00387"/>
    </source>
</evidence>
<evidence type="ECO:0000313" key="11">
    <source>
        <dbReference type="EMBL" id="CCI52008.1"/>
    </source>
</evidence>
<evidence type="ECO:0000256" key="8">
    <source>
        <dbReference type="ARBA" id="ARBA00023012"/>
    </source>
</evidence>
<proteinExistence type="predicted"/>
<accession>A0A077MBI1</accession>
<feature type="transmembrane region" description="Helical" evidence="9">
    <location>
        <begin position="272"/>
        <end position="289"/>
    </location>
</feature>
<feature type="transmembrane region" description="Helical" evidence="9">
    <location>
        <begin position="248"/>
        <end position="266"/>
    </location>
</feature>
<keyword evidence="9" id="KW-0812">Transmembrane</keyword>
<evidence type="ECO:0000256" key="4">
    <source>
        <dbReference type="ARBA" id="ARBA00022679"/>
    </source>
</evidence>
<dbReference type="InterPro" id="IPR011712">
    <property type="entry name" value="Sig_transdc_His_kin_sub3_dim/P"/>
</dbReference>
<gene>
    <name evidence="11" type="ORF">BN13_1390007</name>
</gene>
<dbReference type="RefSeq" id="WP_048548242.1">
    <property type="nucleotide sequence ID" value="NZ_HF571038.1"/>
</dbReference>